<keyword evidence="11" id="KW-1185">Reference proteome</keyword>
<gene>
    <name evidence="8" type="primary">coaE</name>
    <name evidence="10" type="ORF">BIV57_19325</name>
</gene>
<dbReference type="EC" id="2.7.1.24" evidence="8 9"/>
<dbReference type="FunFam" id="3.40.50.300:FF:000991">
    <property type="entry name" value="Dephospho-CoA kinase"/>
    <property type="match status" value="1"/>
</dbReference>
<dbReference type="GO" id="GO:0004140">
    <property type="term" value="F:dephospho-CoA kinase activity"/>
    <property type="evidence" value="ECO:0007669"/>
    <property type="project" value="UniProtKB-UniRule"/>
</dbReference>
<dbReference type="OrthoDB" id="9812943at2"/>
<dbReference type="UniPathway" id="UPA00241">
    <property type="reaction ID" value="UER00356"/>
</dbReference>
<evidence type="ECO:0000256" key="5">
    <source>
        <dbReference type="ARBA" id="ARBA00022777"/>
    </source>
</evidence>
<keyword evidence="7 8" id="KW-0173">Coenzyme A biosynthesis</keyword>
<keyword evidence="2 8" id="KW-0963">Cytoplasm</keyword>
<dbReference type="GO" id="GO:0005737">
    <property type="term" value="C:cytoplasm"/>
    <property type="evidence" value="ECO:0007669"/>
    <property type="project" value="UniProtKB-SubCell"/>
</dbReference>
<comment type="subcellular location">
    <subcellularLocation>
        <location evidence="8">Cytoplasm</location>
    </subcellularLocation>
</comment>
<dbReference type="InterPro" id="IPR001977">
    <property type="entry name" value="Depp_CoAkinase"/>
</dbReference>
<evidence type="ECO:0000256" key="3">
    <source>
        <dbReference type="ARBA" id="ARBA00022679"/>
    </source>
</evidence>
<comment type="caution">
    <text evidence="10">The sequence shown here is derived from an EMBL/GenBank/DDBJ whole genome shotgun (WGS) entry which is preliminary data.</text>
</comment>
<name>A0A1J7BB74_9ACTN</name>
<dbReference type="NCBIfam" id="TIGR00152">
    <property type="entry name" value="dephospho-CoA kinase"/>
    <property type="match status" value="1"/>
</dbReference>
<dbReference type="NCBIfam" id="NF002879">
    <property type="entry name" value="PRK03333.1"/>
    <property type="match status" value="1"/>
</dbReference>
<evidence type="ECO:0000313" key="10">
    <source>
        <dbReference type="EMBL" id="OIV35870.1"/>
    </source>
</evidence>
<dbReference type="STRING" id="1428644.BIV57_19325"/>
<dbReference type="InterPro" id="IPR027417">
    <property type="entry name" value="P-loop_NTPase"/>
</dbReference>
<dbReference type="Gene3D" id="3.40.50.300">
    <property type="entry name" value="P-loop containing nucleotide triphosphate hydrolases"/>
    <property type="match status" value="1"/>
</dbReference>
<evidence type="ECO:0000256" key="4">
    <source>
        <dbReference type="ARBA" id="ARBA00022741"/>
    </source>
</evidence>
<keyword evidence="5 8" id="KW-0418">Kinase</keyword>
<evidence type="ECO:0000313" key="11">
    <source>
        <dbReference type="Proteomes" id="UP000243342"/>
    </source>
</evidence>
<keyword evidence="4 8" id="KW-0547">Nucleotide-binding</keyword>
<keyword evidence="6 8" id="KW-0067">ATP-binding</keyword>
<evidence type="ECO:0000256" key="2">
    <source>
        <dbReference type="ARBA" id="ARBA00022490"/>
    </source>
</evidence>
<evidence type="ECO:0000256" key="8">
    <source>
        <dbReference type="HAMAP-Rule" id="MF_00376"/>
    </source>
</evidence>
<comment type="catalytic activity">
    <reaction evidence="8">
        <text>3'-dephospho-CoA + ATP = ADP + CoA + H(+)</text>
        <dbReference type="Rhea" id="RHEA:18245"/>
        <dbReference type="ChEBI" id="CHEBI:15378"/>
        <dbReference type="ChEBI" id="CHEBI:30616"/>
        <dbReference type="ChEBI" id="CHEBI:57287"/>
        <dbReference type="ChEBI" id="CHEBI:57328"/>
        <dbReference type="ChEBI" id="CHEBI:456216"/>
        <dbReference type="EC" id="2.7.1.24"/>
    </reaction>
</comment>
<comment type="similarity">
    <text evidence="1 8">Belongs to the CoaE family.</text>
</comment>
<dbReference type="Proteomes" id="UP000243342">
    <property type="component" value="Unassembled WGS sequence"/>
</dbReference>
<evidence type="ECO:0000256" key="6">
    <source>
        <dbReference type="ARBA" id="ARBA00022840"/>
    </source>
</evidence>
<comment type="pathway">
    <text evidence="8">Cofactor biosynthesis; coenzyme A biosynthesis; CoA from (R)-pantothenate: step 5/5.</text>
</comment>
<dbReference type="CDD" id="cd02022">
    <property type="entry name" value="DPCK"/>
    <property type="match status" value="1"/>
</dbReference>
<evidence type="ECO:0000256" key="9">
    <source>
        <dbReference type="NCBIfam" id="TIGR00152"/>
    </source>
</evidence>
<dbReference type="Pfam" id="PF01121">
    <property type="entry name" value="CoaE"/>
    <property type="match status" value="1"/>
</dbReference>
<keyword evidence="3 8" id="KW-0808">Transferase</keyword>
<comment type="function">
    <text evidence="8">Catalyzes the phosphorylation of the 3'-hydroxyl group of dephosphocoenzyme A to form coenzyme A.</text>
</comment>
<organism evidence="10 11">
    <name type="scientific">Mangrovactinospora gilvigrisea</name>
    <dbReference type="NCBI Taxonomy" id="1428644"/>
    <lineage>
        <taxon>Bacteria</taxon>
        <taxon>Bacillati</taxon>
        <taxon>Actinomycetota</taxon>
        <taxon>Actinomycetes</taxon>
        <taxon>Kitasatosporales</taxon>
        <taxon>Streptomycetaceae</taxon>
        <taxon>Mangrovactinospora</taxon>
    </lineage>
</organism>
<dbReference type="PANTHER" id="PTHR10695:SF46">
    <property type="entry name" value="BIFUNCTIONAL COENZYME A SYNTHASE-RELATED"/>
    <property type="match status" value="1"/>
</dbReference>
<proteinExistence type="inferred from homology"/>
<accession>A0A1J7BB74</accession>
<dbReference type="PROSITE" id="PS51219">
    <property type="entry name" value="DPCK"/>
    <property type="match status" value="1"/>
</dbReference>
<dbReference type="GO" id="GO:0015937">
    <property type="term" value="P:coenzyme A biosynthetic process"/>
    <property type="evidence" value="ECO:0007669"/>
    <property type="project" value="UniProtKB-UniRule"/>
</dbReference>
<dbReference type="SUPFAM" id="SSF52540">
    <property type="entry name" value="P-loop containing nucleoside triphosphate hydrolases"/>
    <property type="match status" value="1"/>
</dbReference>
<dbReference type="RefSeq" id="WP_071658176.1">
    <property type="nucleotide sequence ID" value="NZ_MLCF01000127.1"/>
</dbReference>
<feature type="binding site" evidence="8">
    <location>
        <begin position="11"/>
        <end position="16"/>
    </location>
    <ligand>
        <name>ATP</name>
        <dbReference type="ChEBI" id="CHEBI:30616"/>
    </ligand>
</feature>
<dbReference type="GO" id="GO:0005524">
    <property type="term" value="F:ATP binding"/>
    <property type="evidence" value="ECO:0007669"/>
    <property type="project" value="UniProtKB-UniRule"/>
</dbReference>
<evidence type="ECO:0000256" key="1">
    <source>
        <dbReference type="ARBA" id="ARBA00009018"/>
    </source>
</evidence>
<dbReference type="PANTHER" id="PTHR10695">
    <property type="entry name" value="DEPHOSPHO-COA KINASE-RELATED"/>
    <property type="match status" value="1"/>
</dbReference>
<dbReference type="HAMAP" id="MF_00376">
    <property type="entry name" value="Dephospho_CoA_kinase"/>
    <property type="match status" value="1"/>
</dbReference>
<evidence type="ECO:0000256" key="7">
    <source>
        <dbReference type="ARBA" id="ARBA00022993"/>
    </source>
</evidence>
<dbReference type="EMBL" id="MLCF01000127">
    <property type="protein sequence ID" value="OIV35870.1"/>
    <property type="molecule type" value="Genomic_DNA"/>
</dbReference>
<reference evidence="10 11" key="1">
    <citation type="submission" date="2016-10" db="EMBL/GenBank/DDBJ databases">
        <title>Genome sequence of Streptomyces gilvigriseus MUSC 26.</title>
        <authorList>
            <person name="Lee L.-H."/>
            <person name="Ser H.-L."/>
        </authorList>
    </citation>
    <scope>NUCLEOTIDE SEQUENCE [LARGE SCALE GENOMIC DNA]</scope>
    <source>
        <strain evidence="10 11">MUSC 26</strain>
    </source>
</reference>
<protein>
    <recommendedName>
        <fullName evidence="8 9">Dephospho-CoA kinase</fullName>
        <ecNumber evidence="8 9">2.7.1.24</ecNumber>
    </recommendedName>
    <alternativeName>
        <fullName evidence="8">Dephosphocoenzyme A kinase</fullName>
    </alternativeName>
</protein>
<dbReference type="AlphaFoldDB" id="A0A1J7BB74"/>
<sequence>MLNVGLTGGIGSGKSTVSQALAARGAILIDSDVLAREVVAPGTDGLAAVVAEFGAAVLAPDGSLDRPALGAVVFADETRRAALNAIVHPRVRARSAEIAAAAGPGDVVVNDIPLLVETGLADRFEVVVVVDAADEVRLRRLAESRGMSAEEARARMSAQATREERLAAADVVLDNNGTPEELEAQVDRLWKQLRERAAAA</sequence>